<feature type="region of interest" description="Disordered" evidence="1">
    <location>
        <begin position="27"/>
        <end position="77"/>
    </location>
</feature>
<protein>
    <submittedName>
        <fullName evidence="2">Uncharacterized protein</fullName>
    </submittedName>
</protein>
<dbReference type="OrthoDB" id="5596236at2759"/>
<evidence type="ECO:0000313" key="3">
    <source>
        <dbReference type="Proteomes" id="UP000242474"/>
    </source>
</evidence>
<feature type="compositionally biased region" description="Low complexity" evidence="1">
    <location>
        <begin position="57"/>
        <end position="73"/>
    </location>
</feature>
<name>A0A2G5BC75_COERN</name>
<proteinExistence type="predicted"/>
<evidence type="ECO:0000313" key="2">
    <source>
        <dbReference type="EMBL" id="PIA16610.1"/>
    </source>
</evidence>
<dbReference type="AlphaFoldDB" id="A0A2G5BC75"/>
<dbReference type="Proteomes" id="UP000242474">
    <property type="component" value="Unassembled WGS sequence"/>
</dbReference>
<sequence>MPNRIWNQDLAAVINMQAIRHSLRDDNGIPRAFQQGNNNALAAPQPRRLRTSTSSVSGITNSGSASTSAASQSRCNRESAWTVSATAGISATSVSVTAGLSNLQAEYPASDSDDPLIKWRRLDKGKETEY</sequence>
<evidence type="ECO:0000256" key="1">
    <source>
        <dbReference type="SAM" id="MobiDB-lite"/>
    </source>
</evidence>
<dbReference type="EMBL" id="KZ303499">
    <property type="protein sequence ID" value="PIA16610.1"/>
    <property type="molecule type" value="Genomic_DNA"/>
</dbReference>
<gene>
    <name evidence="2" type="ORF">COEREDRAFT_8400</name>
</gene>
<organism evidence="2 3">
    <name type="scientific">Coemansia reversa (strain ATCC 12441 / NRRL 1564)</name>
    <dbReference type="NCBI Taxonomy" id="763665"/>
    <lineage>
        <taxon>Eukaryota</taxon>
        <taxon>Fungi</taxon>
        <taxon>Fungi incertae sedis</taxon>
        <taxon>Zoopagomycota</taxon>
        <taxon>Kickxellomycotina</taxon>
        <taxon>Kickxellomycetes</taxon>
        <taxon>Kickxellales</taxon>
        <taxon>Kickxellaceae</taxon>
        <taxon>Coemansia</taxon>
    </lineage>
</organism>
<accession>A0A2G5BC75</accession>
<keyword evidence="3" id="KW-1185">Reference proteome</keyword>
<reference evidence="2 3" key="1">
    <citation type="journal article" date="2015" name="Genome Biol. Evol.">
        <title>Phylogenomic analyses indicate that early fungi evolved digesting cell walls of algal ancestors of land plants.</title>
        <authorList>
            <person name="Chang Y."/>
            <person name="Wang S."/>
            <person name="Sekimoto S."/>
            <person name="Aerts A.L."/>
            <person name="Choi C."/>
            <person name="Clum A."/>
            <person name="LaButti K.M."/>
            <person name="Lindquist E.A."/>
            <person name="Yee Ngan C."/>
            <person name="Ohm R.A."/>
            <person name="Salamov A.A."/>
            <person name="Grigoriev I.V."/>
            <person name="Spatafora J.W."/>
            <person name="Berbee M.L."/>
        </authorList>
    </citation>
    <scope>NUCLEOTIDE SEQUENCE [LARGE SCALE GENOMIC DNA]</scope>
    <source>
        <strain evidence="2 3">NRRL 1564</strain>
    </source>
</reference>